<dbReference type="Proteomes" id="UP000323119">
    <property type="component" value="Unassembled WGS sequence"/>
</dbReference>
<evidence type="ECO:0000256" key="2">
    <source>
        <dbReference type="SAM" id="SignalP"/>
    </source>
</evidence>
<evidence type="ECO:0000256" key="1">
    <source>
        <dbReference type="SAM" id="MobiDB-lite"/>
    </source>
</evidence>
<dbReference type="AlphaFoldDB" id="A0A9P3ZLJ4"/>
<feature type="chain" id="PRO_5040166603" description="Transglutaminase-like domain-containing protein" evidence="2">
    <location>
        <begin position="20"/>
        <end position="510"/>
    </location>
</feature>
<evidence type="ECO:0000313" key="3">
    <source>
        <dbReference type="EMBL" id="KAA2564299.1"/>
    </source>
</evidence>
<name>A0A9P3ZLJ4_9BACT</name>
<protein>
    <recommendedName>
        <fullName evidence="5">Transglutaminase-like domain-containing protein</fullName>
    </recommendedName>
</protein>
<proteinExistence type="predicted"/>
<dbReference type="EMBL" id="VVUY01000001">
    <property type="protein sequence ID" value="KAA2564299.1"/>
    <property type="molecule type" value="Genomic_DNA"/>
</dbReference>
<evidence type="ECO:0008006" key="5">
    <source>
        <dbReference type="Google" id="ProtNLM"/>
    </source>
</evidence>
<evidence type="ECO:0000313" key="4">
    <source>
        <dbReference type="Proteomes" id="UP000323119"/>
    </source>
</evidence>
<dbReference type="RefSeq" id="WP_055204143.1">
    <property type="nucleotide sequence ID" value="NZ_DAWDUM010000013.1"/>
</dbReference>
<organism evidence="3 4">
    <name type="scientific">Alistipes onderdonkii</name>
    <dbReference type="NCBI Taxonomy" id="328813"/>
    <lineage>
        <taxon>Bacteria</taxon>
        <taxon>Pseudomonadati</taxon>
        <taxon>Bacteroidota</taxon>
        <taxon>Bacteroidia</taxon>
        <taxon>Bacteroidales</taxon>
        <taxon>Rikenellaceae</taxon>
        <taxon>Alistipes</taxon>
    </lineage>
</organism>
<comment type="caution">
    <text evidence="3">The sequence shown here is derived from an EMBL/GenBank/DDBJ whole genome shotgun (WGS) entry which is preliminary data.</text>
</comment>
<keyword evidence="2" id="KW-0732">Signal</keyword>
<feature type="region of interest" description="Disordered" evidence="1">
    <location>
        <begin position="70"/>
        <end position="147"/>
    </location>
</feature>
<gene>
    <name evidence="3" type="ORF">F2S36_00745</name>
</gene>
<sequence length="510" mass="56231">MKRYLTLLLSLLFVLPLPAQSRREALLEYQARRRQAYTEFRDNYRKACADFMRKRWEAFRAEAPVPVPERREPDVPVMKHPDVPSAPTQDRMPYDKVFGLPGPAPEKPDAPGIAETPVQRGKPAAEKGAGDNGAQQGRKPAAGTDDAAPAVDVSHPFKFTFYGTGCSVSLAAKHRFNLASVQENSVANAWEGVSGGAYDAVAAECVALKKALGLNDWGYYDLVRTLADGFCGPKTNESVVLQSFLMAEAGYKVRMARGGGRLFLLLATDGQVYARPYFNIDGQVFYILDDVPRAASYNICNFTIPGERPLSLAMPAPPLFAQNPAAPAVRNFDGVVSTTVTVNRNLMDFYTNYPPCHWSVYAATALTAPVCGQLYPPLRAAVAGKGEREAAELLLHYLHRAFPYKTDEAQFGIERTLFAEEMYYYPYSDCEDRSILFARLVKDLLGLDVVLLYYPAHIAAAVCFKGEVKGDYMQLGNKRYVICDATYIGAGVGEAMPDLKRTPAQVVRID</sequence>
<feature type="compositionally biased region" description="Basic and acidic residues" evidence="1">
    <location>
        <begin position="70"/>
        <end position="82"/>
    </location>
</feature>
<feature type="signal peptide" evidence="2">
    <location>
        <begin position="1"/>
        <end position="19"/>
    </location>
</feature>
<reference evidence="3 4" key="1">
    <citation type="journal article" date="2019" name="Nat. Med.">
        <title>A library of human gut bacterial isolates paired with longitudinal multiomics data enables mechanistic microbiome research.</title>
        <authorList>
            <person name="Poyet M."/>
            <person name="Groussin M."/>
            <person name="Gibbons S.M."/>
            <person name="Avila-Pacheco J."/>
            <person name="Jiang X."/>
            <person name="Kearney S.M."/>
            <person name="Perrotta A.R."/>
            <person name="Berdy B."/>
            <person name="Zhao S."/>
            <person name="Lieberman T.D."/>
            <person name="Swanson P.K."/>
            <person name="Smith M."/>
            <person name="Roesemann S."/>
            <person name="Alexander J.E."/>
            <person name="Rich S.A."/>
            <person name="Livny J."/>
            <person name="Vlamakis H."/>
            <person name="Clish C."/>
            <person name="Bullock K."/>
            <person name="Deik A."/>
            <person name="Scott J."/>
            <person name="Pierce K.A."/>
            <person name="Xavier R.J."/>
            <person name="Alm E.J."/>
        </authorList>
    </citation>
    <scope>NUCLEOTIDE SEQUENCE [LARGE SCALE GENOMIC DNA]</scope>
    <source>
        <strain evidence="3 4">BIOML-A204</strain>
    </source>
</reference>
<accession>A0A9P3ZLJ4</accession>